<proteinExistence type="predicted"/>
<comment type="caution">
    <text evidence="1">The sequence shown here is derived from an EMBL/GenBank/DDBJ whole genome shotgun (WGS) entry which is preliminary data.</text>
</comment>
<dbReference type="EMBL" id="QJKJ01003708">
    <property type="protein sequence ID" value="RDX97233.1"/>
    <property type="molecule type" value="Genomic_DNA"/>
</dbReference>
<name>A0A371H3K3_MUCPR</name>
<evidence type="ECO:0000313" key="2">
    <source>
        <dbReference type="Proteomes" id="UP000257109"/>
    </source>
</evidence>
<dbReference type="AlphaFoldDB" id="A0A371H3K3"/>
<protein>
    <submittedName>
        <fullName evidence="1">Uncharacterized protein</fullName>
    </submittedName>
</protein>
<sequence length="128" mass="14374">MGRLALNKLGVNPNLPGAKEPAVNILDLDLDPHCEPELERPLPIEDLKEIKIGPSPAYKTKIGTTLAKEEESCLMSFLWMNKDLFAWSSADMLGIDLEFMCYRLSVSSGSRLVSQRWRKLGEEKRKAA</sequence>
<reference evidence="1" key="1">
    <citation type="submission" date="2018-05" db="EMBL/GenBank/DDBJ databases">
        <title>Draft genome of Mucuna pruriens seed.</title>
        <authorList>
            <person name="Nnadi N.E."/>
            <person name="Vos R."/>
            <person name="Hasami M.H."/>
            <person name="Devisetty U.K."/>
            <person name="Aguiy J.C."/>
        </authorList>
    </citation>
    <scope>NUCLEOTIDE SEQUENCE [LARGE SCALE GENOMIC DNA]</scope>
    <source>
        <strain evidence="1">JCA_2017</strain>
    </source>
</reference>
<dbReference type="OrthoDB" id="2919534at2759"/>
<dbReference type="Proteomes" id="UP000257109">
    <property type="component" value="Unassembled WGS sequence"/>
</dbReference>
<organism evidence="1 2">
    <name type="scientific">Mucuna pruriens</name>
    <name type="common">Velvet bean</name>
    <name type="synonym">Dolichos pruriens</name>
    <dbReference type="NCBI Taxonomy" id="157652"/>
    <lineage>
        <taxon>Eukaryota</taxon>
        <taxon>Viridiplantae</taxon>
        <taxon>Streptophyta</taxon>
        <taxon>Embryophyta</taxon>
        <taxon>Tracheophyta</taxon>
        <taxon>Spermatophyta</taxon>
        <taxon>Magnoliopsida</taxon>
        <taxon>eudicotyledons</taxon>
        <taxon>Gunneridae</taxon>
        <taxon>Pentapetalae</taxon>
        <taxon>rosids</taxon>
        <taxon>fabids</taxon>
        <taxon>Fabales</taxon>
        <taxon>Fabaceae</taxon>
        <taxon>Papilionoideae</taxon>
        <taxon>50 kb inversion clade</taxon>
        <taxon>NPAAA clade</taxon>
        <taxon>indigoferoid/millettioid clade</taxon>
        <taxon>Phaseoleae</taxon>
        <taxon>Mucuna</taxon>
    </lineage>
</organism>
<accession>A0A371H3K3</accession>
<evidence type="ECO:0000313" key="1">
    <source>
        <dbReference type="EMBL" id="RDX97233.1"/>
    </source>
</evidence>
<keyword evidence="2" id="KW-1185">Reference proteome</keyword>
<feature type="non-terminal residue" evidence="1">
    <location>
        <position position="1"/>
    </location>
</feature>
<gene>
    <name evidence="1" type="ORF">CR513_20015</name>
</gene>